<keyword evidence="1" id="KW-0472">Membrane</keyword>
<proteinExistence type="predicted"/>
<name>A0A8X7B910_TRICX</name>
<protein>
    <submittedName>
        <fullName evidence="2">Uncharacterized protein</fullName>
    </submittedName>
</protein>
<keyword evidence="1" id="KW-1133">Transmembrane helix</keyword>
<reference evidence="2" key="1">
    <citation type="submission" date="2020-08" db="EMBL/GenBank/DDBJ databases">
        <title>Multicomponent nature underlies the extraordinary mechanical properties of spider dragline silk.</title>
        <authorList>
            <person name="Kono N."/>
            <person name="Nakamura H."/>
            <person name="Mori M."/>
            <person name="Yoshida Y."/>
            <person name="Ohtoshi R."/>
            <person name="Malay A.D."/>
            <person name="Moran D.A.P."/>
            <person name="Tomita M."/>
            <person name="Numata K."/>
            <person name="Arakawa K."/>
        </authorList>
    </citation>
    <scope>NUCLEOTIDE SEQUENCE</scope>
</reference>
<accession>A0A8X7B910</accession>
<organism evidence="2 3">
    <name type="scientific">Trichonephila clavipes</name>
    <name type="common">Golden silk orbweaver</name>
    <name type="synonym">Nephila clavipes</name>
    <dbReference type="NCBI Taxonomy" id="2585209"/>
    <lineage>
        <taxon>Eukaryota</taxon>
        <taxon>Metazoa</taxon>
        <taxon>Ecdysozoa</taxon>
        <taxon>Arthropoda</taxon>
        <taxon>Chelicerata</taxon>
        <taxon>Arachnida</taxon>
        <taxon>Araneae</taxon>
        <taxon>Araneomorphae</taxon>
        <taxon>Entelegynae</taxon>
        <taxon>Araneoidea</taxon>
        <taxon>Nephilidae</taxon>
        <taxon>Trichonephila</taxon>
    </lineage>
</organism>
<evidence type="ECO:0000313" key="3">
    <source>
        <dbReference type="Proteomes" id="UP000887159"/>
    </source>
</evidence>
<keyword evidence="1" id="KW-0812">Transmembrane</keyword>
<sequence>MLSGVLYDKARPHVAVPCQTLLRKFFHVPLSARTSHRGASSMHSSNLQKDGDLPTIMRSKLVLKINSAIYAGTCSLMASIISWIAISSYKVTLSSLSVASKLLLSFIY</sequence>
<comment type="caution">
    <text evidence="2">The sequence shown here is derived from an EMBL/GenBank/DDBJ whole genome shotgun (WGS) entry which is preliminary data.</text>
</comment>
<dbReference type="AlphaFoldDB" id="A0A8X7B910"/>
<keyword evidence="3" id="KW-1185">Reference proteome</keyword>
<feature type="transmembrane region" description="Helical" evidence="1">
    <location>
        <begin position="67"/>
        <end position="86"/>
    </location>
</feature>
<gene>
    <name evidence="2" type="ORF">TNCV_3536741</name>
</gene>
<evidence type="ECO:0000256" key="1">
    <source>
        <dbReference type="SAM" id="Phobius"/>
    </source>
</evidence>
<evidence type="ECO:0000313" key="2">
    <source>
        <dbReference type="EMBL" id="GFY23880.1"/>
    </source>
</evidence>
<dbReference type="EMBL" id="BMAU01021367">
    <property type="protein sequence ID" value="GFY23880.1"/>
    <property type="molecule type" value="Genomic_DNA"/>
</dbReference>
<dbReference type="Proteomes" id="UP000887159">
    <property type="component" value="Unassembled WGS sequence"/>
</dbReference>